<evidence type="ECO:0000256" key="4">
    <source>
        <dbReference type="ARBA" id="ARBA00022801"/>
    </source>
</evidence>
<organism evidence="8 9">
    <name type="scientific">Gossypium arboreum</name>
    <name type="common">Tree cotton</name>
    <name type="synonym">Gossypium nanking</name>
    <dbReference type="NCBI Taxonomy" id="29729"/>
    <lineage>
        <taxon>Eukaryota</taxon>
        <taxon>Viridiplantae</taxon>
        <taxon>Streptophyta</taxon>
        <taxon>Embryophyta</taxon>
        <taxon>Tracheophyta</taxon>
        <taxon>Spermatophyta</taxon>
        <taxon>Magnoliopsida</taxon>
        <taxon>eudicotyledons</taxon>
        <taxon>Gunneridae</taxon>
        <taxon>Pentapetalae</taxon>
        <taxon>rosids</taxon>
        <taxon>malvids</taxon>
        <taxon>Malvales</taxon>
        <taxon>Malvaceae</taxon>
        <taxon>Malvoideae</taxon>
        <taxon>Gossypium</taxon>
    </lineage>
</organism>
<keyword evidence="4" id="KW-0378">Hydrolase</keyword>
<feature type="region of interest" description="Disordered" evidence="6">
    <location>
        <begin position="18"/>
        <end position="40"/>
    </location>
</feature>
<name>A0A0B0MTW5_GOSAR</name>
<dbReference type="GO" id="GO:0016929">
    <property type="term" value="F:deSUMOylase activity"/>
    <property type="evidence" value="ECO:0007669"/>
    <property type="project" value="TreeGrafter"/>
</dbReference>
<dbReference type="GO" id="GO:0005634">
    <property type="term" value="C:nucleus"/>
    <property type="evidence" value="ECO:0007669"/>
    <property type="project" value="TreeGrafter"/>
</dbReference>
<reference evidence="9" key="1">
    <citation type="submission" date="2014-09" db="EMBL/GenBank/DDBJ databases">
        <authorList>
            <person name="Mudge J."/>
            <person name="Ramaraj T."/>
            <person name="Lindquist I.E."/>
            <person name="Bharti A.K."/>
            <person name="Sundararajan A."/>
            <person name="Cameron C.T."/>
            <person name="Woodward J.E."/>
            <person name="May G.D."/>
            <person name="Brubaker C."/>
            <person name="Broadhvest J."/>
            <person name="Wilkins T.A."/>
        </authorList>
    </citation>
    <scope>NUCLEOTIDE SEQUENCE</scope>
    <source>
        <strain evidence="9">cv. AKA8401</strain>
    </source>
</reference>
<evidence type="ECO:0000256" key="6">
    <source>
        <dbReference type="SAM" id="MobiDB-lite"/>
    </source>
</evidence>
<keyword evidence="9" id="KW-1185">Reference proteome</keyword>
<evidence type="ECO:0000256" key="5">
    <source>
        <dbReference type="ARBA" id="ARBA00022807"/>
    </source>
</evidence>
<dbReference type="PANTHER" id="PTHR12606:SF1">
    <property type="entry name" value="UBIQUITIN-LIKE-SPECIFIC PROTEASE 1A"/>
    <property type="match status" value="1"/>
</dbReference>
<dbReference type="Proteomes" id="UP000032142">
    <property type="component" value="Unassembled WGS sequence"/>
</dbReference>
<sequence>MVFFKWVLSFQGALAGNRKRSGSERCNPHFNHKNKTPHSNPLVFQRCKKLRFSSMDQSPEKASSSLNDTVSRLSRYPDSRLHVPKEVQAPVKHLKFGLPIPNPNHDFLSKKLSDAKKQAFGSFKYINKDKEVVTVEKDDEDSGSWLMADAFDKLSLNHSDNDSKAYNKLLKSAERRTNKLKDSGPQVKVNEKLKKPEVVTHELFVPLTKDELAEVSYAFSAENKKKILVSHENSSIDIRGEVLQCLKPGSWLNDEVINLYLELLKERENREPKKFLKCHFFNTFFYKKLVSSEGGCNYKAVKRWTSQRKLGYCLFDCDKIFVPIHKDIHWCLAVINKKDRKFQYLDSLRGRDGKLLNALANYFVEEVRDKSGQDIDISSWEQEHVEDLPAQKNGSDCGMFMLKYIDFYSRGLSLSFGQEHMRYFRSRTAKEILRMPLLGVRDGALEFASDQIIGIMTLAKYENSTRSSTFTVVLIVYYIRNSDKCNANQNAFLVAYKW</sequence>
<dbReference type="Pfam" id="PF02902">
    <property type="entry name" value="Peptidase_C48"/>
    <property type="match status" value="1"/>
</dbReference>
<gene>
    <name evidence="8" type="ORF">F383_30101</name>
</gene>
<evidence type="ECO:0000313" key="8">
    <source>
        <dbReference type="EMBL" id="KHG04205.1"/>
    </source>
</evidence>
<dbReference type="SUPFAM" id="SSF54001">
    <property type="entry name" value="Cysteine proteinases"/>
    <property type="match status" value="1"/>
</dbReference>
<dbReference type="Gene3D" id="3.40.395.10">
    <property type="entry name" value="Adenoviral Proteinase, Chain A"/>
    <property type="match status" value="1"/>
</dbReference>
<dbReference type="InterPro" id="IPR038765">
    <property type="entry name" value="Papain-like_cys_pep_sf"/>
</dbReference>
<comment type="similarity">
    <text evidence="1">Belongs to the peptidase C48 family.</text>
</comment>
<dbReference type="FunFam" id="3.40.395.10:FF:000005">
    <property type="entry name" value="Ubiquitin-like-specific protease ESD4"/>
    <property type="match status" value="1"/>
</dbReference>
<dbReference type="InterPro" id="IPR003653">
    <property type="entry name" value="Peptidase_C48_C"/>
</dbReference>
<evidence type="ECO:0000256" key="2">
    <source>
        <dbReference type="ARBA" id="ARBA00022670"/>
    </source>
</evidence>
<accession>A0A0B0MTW5</accession>
<keyword evidence="2 8" id="KW-0645">Protease</keyword>
<feature type="domain" description="Ubiquitin-like protease family profile" evidence="7">
    <location>
        <begin position="236"/>
        <end position="408"/>
    </location>
</feature>
<protein>
    <submittedName>
        <fullName evidence="8">Ubiquitin-like-specific protease ESD4</fullName>
    </submittedName>
</protein>
<evidence type="ECO:0000313" key="9">
    <source>
        <dbReference type="Proteomes" id="UP000032142"/>
    </source>
</evidence>
<proteinExistence type="inferred from homology"/>
<dbReference type="GO" id="GO:0006508">
    <property type="term" value="P:proteolysis"/>
    <property type="evidence" value="ECO:0007669"/>
    <property type="project" value="UniProtKB-KW"/>
</dbReference>
<evidence type="ECO:0000259" key="7">
    <source>
        <dbReference type="PROSITE" id="PS50600"/>
    </source>
</evidence>
<dbReference type="EMBL" id="JRRC01407377">
    <property type="protein sequence ID" value="KHG04205.1"/>
    <property type="molecule type" value="Genomic_DNA"/>
</dbReference>
<keyword evidence="5" id="KW-0788">Thiol protease</keyword>
<dbReference type="GO" id="GO:0016926">
    <property type="term" value="P:protein desumoylation"/>
    <property type="evidence" value="ECO:0007669"/>
    <property type="project" value="UniProtKB-ARBA"/>
</dbReference>
<evidence type="ECO:0000256" key="3">
    <source>
        <dbReference type="ARBA" id="ARBA00022786"/>
    </source>
</evidence>
<dbReference type="PANTHER" id="PTHR12606">
    <property type="entry name" value="SENTRIN/SUMO-SPECIFIC PROTEASE"/>
    <property type="match status" value="1"/>
</dbReference>
<dbReference type="AlphaFoldDB" id="A0A0B0MTW5"/>
<evidence type="ECO:0000256" key="1">
    <source>
        <dbReference type="ARBA" id="ARBA00005234"/>
    </source>
</evidence>
<comment type="caution">
    <text evidence="8">The sequence shown here is derived from an EMBL/GenBank/DDBJ whole genome shotgun (WGS) entry which is preliminary data.</text>
</comment>
<dbReference type="MEROPS" id="C48.A02"/>
<dbReference type="PROSITE" id="PS50600">
    <property type="entry name" value="ULP_PROTEASE"/>
    <property type="match status" value="1"/>
</dbReference>
<keyword evidence="3" id="KW-0833">Ubl conjugation pathway</keyword>